<evidence type="ECO:0000313" key="3">
    <source>
        <dbReference type="Proteomes" id="UP000000311"/>
    </source>
</evidence>
<sequence>MHKGFRVSVVDACQMSAKAATLGYVGCRGSRRDPTTPPKKPMIERQLVLTNARRLSRNPSVFVFVCVCGCPKKKFRKSSATIFWKMPRLWKEEETGALDEKKAKNERRRLNKDTAKSETGEQYEEKEDPAPRVERRLTRDINFSLKLAPRFTERKRPKTASSRKRHGRGVRNAMGKERGGGEGGKGRKSGERGARRQNRTAGGDEEVKKKAGEKCRGETRCASPWQSTVDGGSSPW</sequence>
<dbReference type="Proteomes" id="UP000000311">
    <property type="component" value="Unassembled WGS sequence"/>
</dbReference>
<proteinExistence type="predicted"/>
<feature type="compositionally biased region" description="Basic and acidic residues" evidence="1">
    <location>
        <begin position="205"/>
        <end position="219"/>
    </location>
</feature>
<accession>E2A6F0</accession>
<dbReference type="AlphaFoldDB" id="E2A6F0"/>
<evidence type="ECO:0000256" key="1">
    <source>
        <dbReference type="SAM" id="MobiDB-lite"/>
    </source>
</evidence>
<name>E2A6F0_CAMFO</name>
<feature type="region of interest" description="Disordered" evidence="1">
    <location>
        <begin position="100"/>
        <end position="236"/>
    </location>
</feature>
<evidence type="ECO:0000313" key="2">
    <source>
        <dbReference type="EMBL" id="EFN71035.1"/>
    </source>
</evidence>
<dbReference type="InParanoid" id="E2A6F0"/>
<gene>
    <name evidence="2" type="ORF">EAG_09925</name>
</gene>
<reference evidence="2 3" key="1">
    <citation type="journal article" date="2010" name="Science">
        <title>Genomic comparison of the ants Camponotus floridanus and Harpegnathos saltator.</title>
        <authorList>
            <person name="Bonasio R."/>
            <person name="Zhang G."/>
            <person name="Ye C."/>
            <person name="Mutti N.S."/>
            <person name="Fang X."/>
            <person name="Qin N."/>
            <person name="Donahue G."/>
            <person name="Yang P."/>
            <person name="Li Q."/>
            <person name="Li C."/>
            <person name="Zhang P."/>
            <person name="Huang Z."/>
            <person name="Berger S.L."/>
            <person name="Reinberg D."/>
            <person name="Wang J."/>
            <person name="Liebig J."/>
        </authorList>
    </citation>
    <scope>NUCLEOTIDE SEQUENCE [LARGE SCALE GENOMIC DNA]</scope>
    <source>
        <strain evidence="3">C129</strain>
    </source>
</reference>
<protein>
    <submittedName>
        <fullName evidence="2">Uncharacterized protein</fullName>
    </submittedName>
</protein>
<feature type="compositionally biased region" description="Basic and acidic residues" evidence="1">
    <location>
        <begin position="174"/>
        <end position="194"/>
    </location>
</feature>
<feature type="compositionally biased region" description="Polar residues" evidence="1">
    <location>
        <begin position="224"/>
        <end position="236"/>
    </location>
</feature>
<feature type="compositionally biased region" description="Basic residues" evidence="1">
    <location>
        <begin position="153"/>
        <end position="169"/>
    </location>
</feature>
<organism evidence="3">
    <name type="scientific">Camponotus floridanus</name>
    <name type="common">Florida carpenter ant</name>
    <dbReference type="NCBI Taxonomy" id="104421"/>
    <lineage>
        <taxon>Eukaryota</taxon>
        <taxon>Metazoa</taxon>
        <taxon>Ecdysozoa</taxon>
        <taxon>Arthropoda</taxon>
        <taxon>Hexapoda</taxon>
        <taxon>Insecta</taxon>
        <taxon>Pterygota</taxon>
        <taxon>Neoptera</taxon>
        <taxon>Endopterygota</taxon>
        <taxon>Hymenoptera</taxon>
        <taxon>Apocrita</taxon>
        <taxon>Aculeata</taxon>
        <taxon>Formicoidea</taxon>
        <taxon>Formicidae</taxon>
        <taxon>Formicinae</taxon>
        <taxon>Camponotus</taxon>
    </lineage>
</organism>
<dbReference type="EMBL" id="GL437123">
    <property type="protein sequence ID" value="EFN71035.1"/>
    <property type="molecule type" value="Genomic_DNA"/>
</dbReference>
<feature type="compositionally biased region" description="Basic and acidic residues" evidence="1">
    <location>
        <begin position="128"/>
        <end position="139"/>
    </location>
</feature>
<keyword evidence="3" id="KW-1185">Reference proteome</keyword>